<dbReference type="Proteomes" id="UP000827092">
    <property type="component" value="Unassembled WGS sequence"/>
</dbReference>
<protein>
    <submittedName>
        <fullName evidence="1">Uncharacterized protein</fullName>
    </submittedName>
</protein>
<evidence type="ECO:0000313" key="1">
    <source>
        <dbReference type="EMBL" id="KAG8200089.1"/>
    </source>
</evidence>
<keyword evidence="2" id="KW-1185">Reference proteome</keyword>
<name>A0AAV6VTV5_9ARAC</name>
<gene>
    <name evidence="1" type="ORF">JTE90_001945</name>
</gene>
<organism evidence="1 2">
    <name type="scientific">Oedothorax gibbosus</name>
    <dbReference type="NCBI Taxonomy" id="931172"/>
    <lineage>
        <taxon>Eukaryota</taxon>
        <taxon>Metazoa</taxon>
        <taxon>Ecdysozoa</taxon>
        <taxon>Arthropoda</taxon>
        <taxon>Chelicerata</taxon>
        <taxon>Arachnida</taxon>
        <taxon>Araneae</taxon>
        <taxon>Araneomorphae</taxon>
        <taxon>Entelegynae</taxon>
        <taxon>Araneoidea</taxon>
        <taxon>Linyphiidae</taxon>
        <taxon>Erigoninae</taxon>
        <taxon>Oedothorax</taxon>
    </lineage>
</organism>
<proteinExistence type="predicted"/>
<comment type="caution">
    <text evidence="1">The sequence shown here is derived from an EMBL/GenBank/DDBJ whole genome shotgun (WGS) entry which is preliminary data.</text>
</comment>
<dbReference type="AlphaFoldDB" id="A0AAV6VTV5"/>
<sequence>MFAKSYKLVKSRNRNEGKLQSHGHVISTNYTNISLKKNVQEEDIKPSETTISRFLHQSPRLNGLKHNLPLQSPNTKTLSSTIKTKYKVASTEEAAGSKVGIPKN</sequence>
<reference evidence="1 2" key="1">
    <citation type="journal article" date="2022" name="Nat. Ecol. Evol.">
        <title>A masculinizing supergene underlies an exaggerated male reproductive morph in a spider.</title>
        <authorList>
            <person name="Hendrickx F."/>
            <person name="De Corte Z."/>
            <person name="Sonet G."/>
            <person name="Van Belleghem S.M."/>
            <person name="Kostlbacher S."/>
            <person name="Vangestel C."/>
        </authorList>
    </citation>
    <scope>NUCLEOTIDE SEQUENCE [LARGE SCALE GENOMIC DNA]</scope>
    <source>
        <strain evidence="1">W744_W776</strain>
    </source>
</reference>
<accession>A0AAV6VTV5</accession>
<evidence type="ECO:0000313" key="2">
    <source>
        <dbReference type="Proteomes" id="UP000827092"/>
    </source>
</evidence>
<dbReference type="EMBL" id="JAFNEN010000020">
    <property type="protein sequence ID" value="KAG8200089.1"/>
    <property type="molecule type" value="Genomic_DNA"/>
</dbReference>